<accession>A0A2X3FE77</accession>
<dbReference type="GO" id="GO:0009341">
    <property type="term" value="C:beta-galactosidase complex"/>
    <property type="evidence" value="ECO:0007669"/>
    <property type="project" value="InterPro"/>
</dbReference>
<dbReference type="SUPFAM" id="SSF51445">
    <property type="entry name" value="(Trans)glycosidases"/>
    <property type="match status" value="1"/>
</dbReference>
<evidence type="ECO:0000259" key="3">
    <source>
        <dbReference type="Pfam" id="PF02449"/>
    </source>
</evidence>
<dbReference type="GO" id="GO:0004565">
    <property type="term" value="F:beta-galactosidase activity"/>
    <property type="evidence" value="ECO:0007669"/>
    <property type="project" value="UniProtKB-EC"/>
</dbReference>
<protein>
    <submittedName>
        <fullName evidence="4">Beta-galactosidase</fullName>
        <ecNumber evidence="4">3.2.1.23</ecNumber>
    </submittedName>
</protein>
<dbReference type="EC" id="3.2.1.23" evidence="4"/>
<proteinExistence type="predicted"/>
<dbReference type="Pfam" id="PF02449">
    <property type="entry name" value="Glyco_hydro_42"/>
    <property type="match status" value="1"/>
</dbReference>
<organism evidence="4 5">
    <name type="scientific">Klebsiella pneumoniae</name>
    <dbReference type="NCBI Taxonomy" id="573"/>
    <lineage>
        <taxon>Bacteria</taxon>
        <taxon>Pseudomonadati</taxon>
        <taxon>Pseudomonadota</taxon>
        <taxon>Gammaproteobacteria</taxon>
        <taxon>Enterobacterales</taxon>
        <taxon>Enterobacteriaceae</taxon>
        <taxon>Klebsiella/Raoultella group</taxon>
        <taxon>Klebsiella</taxon>
        <taxon>Klebsiella pneumoniae complex</taxon>
    </lineage>
</organism>
<evidence type="ECO:0000256" key="1">
    <source>
        <dbReference type="ARBA" id="ARBA00022801"/>
    </source>
</evidence>
<feature type="domain" description="Glycoside hydrolase family 42 N-terminal" evidence="3">
    <location>
        <begin position="10"/>
        <end position="43"/>
    </location>
</feature>
<reference evidence="4 5" key="1">
    <citation type="submission" date="2018-06" db="EMBL/GenBank/DDBJ databases">
        <authorList>
            <consortium name="Pathogen Informatics"/>
            <person name="Doyle S."/>
        </authorList>
    </citation>
    <scope>NUCLEOTIDE SEQUENCE [LARGE SCALE GENOMIC DNA]</scope>
    <source>
        <strain evidence="4 5">NCTC9645</strain>
    </source>
</reference>
<dbReference type="InterPro" id="IPR013529">
    <property type="entry name" value="Glyco_hydro_42_N"/>
</dbReference>
<name>A0A2X3FE77_KLEPN</name>
<dbReference type="Gene3D" id="3.20.20.80">
    <property type="entry name" value="Glycosidases"/>
    <property type="match status" value="1"/>
</dbReference>
<evidence type="ECO:0000256" key="2">
    <source>
        <dbReference type="ARBA" id="ARBA00023295"/>
    </source>
</evidence>
<sequence>MSHLFYGVAYYDEYMPEDRLAKDIALMRETGINVVRIAESTWNAGA</sequence>
<keyword evidence="2 4" id="KW-0326">Glycosidase</keyword>
<dbReference type="GO" id="GO:0005975">
    <property type="term" value="P:carbohydrate metabolic process"/>
    <property type="evidence" value="ECO:0007669"/>
    <property type="project" value="InterPro"/>
</dbReference>
<dbReference type="AlphaFoldDB" id="A0A2X3FE77"/>
<keyword evidence="1 4" id="KW-0378">Hydrolase</keyword>
<evidence type="ECO:0000313" key="5">
    <source>
        <dbReference type="Proteomes" id="UP000250675"/>
    </source>
</evidence>
<dbReference type="InterPro" id="IPR017853">
    <property type="entry name" value="GH"/>
</dbReference>
<dbReference type="Proteomes" id="UP000250675">
    <property type="component" value="Unassembled WGS sequence"/>
</dbReference>
<evidence type="ECO:0000313" key="4">
    <source>
        <dbReference type="EMBL" id="SQC21060.1"/>
    </source>
</evidence>
<dbReference type="EMBL" id="UASO01000004">
    <property type="protein sequence ID" value="SQC21060.1"/>
    <property type="molecule type" value="Genomic_DNA"/>
</dbReference>
<gene>
    <name evidence="4" type="primary">yesZ</name>
    <name evidence="4" type="ORF">NCTC9645_02009</name>
</gene>